<dbReference type="PANTHER" id="PTHR36333">
    <property type="entry name" value="DIMETHYLALLYL, ADENOSINE TRNA METHYLTHIOTRANSFERASE"/>
    <property type="match status" value="1"/>
</dbReference>
<evidence type="ECO:0000313" key="2">
    <source>
        <dbReference type="EMBL" id="KZV40984.1"/>
    </source>
</evidence>
<feature type="coiled-coil region" evidence="1">
    <location>
        <begin position="150"/>
        <end position="177"/>
    </location>
</feature>
<keyword evidence="3" id="KW-1185">Reference proteome</keyword>
<dbReference type="OrthoDB" id="513821at2759"/>
<dbReference type="Proteomes" id="UP000250235">
    <property type="component" value="Unassembled WGS sequence"/>
</dbReference>
<evidence type="ECO:0000256" key="1">
    <source>
        <dbReference type="SAM" id="Coils"/>
    </source>
</evidence>
<dbReference type="PANTHER" id="PTHR36333:SF1">
    <property type="entry name" value="DIMETHYLALLYL, ADENOSINE TRNA METHYLTHIOTRANSFERASE"/>
    <property type="match status" value="1"/>
</dbReference>
<protein>
    <submittedName>
        <fullName evidence="2">Uncharacterized protein</fullName>
    </submittedName>
</protein>
<accession>A0A2Z7C255</accession>
<gene>
    <name evidence="2" type="ORF">F511_17392</name>
</gene>
<evidence type="ECO:0000313" key="3">
    <source>
        <dbReference type="Proteomes" id="UP000250235"/>
    </source>
</evidence>
<proteinExistence type="predicted"/>
<name>A0A2Z7C255_9LAMI</name>
<reference evidence="2 3" key="1">
    <citation type="journal article" date="2015" name="Proc. Natl. Acad. Sci. U.S.A.">
        <title>The resurrection genome of Boea hygrometrica: A blueprint for survival of dehydration.</title>
        <authorList>
            <person name="Xiao L."/>
            <person name="Yang G."/>
            <person name="Zhang L."/>
            <person name="Yang X."/>
            <person name="Zhao S."/>
            <person name="Ji Z."/>
            <person name="Zhou Q."/>
            <person name="Hu M."/>
            <person name="Wang Y."/>
            <person name="Chen M."/>
            <person name="Xu Y."/>
            <person name="Jin H."/>
            <person name="Xiao X."/>
            <person name="Hu G."/>
            <person name="Bao F."/>
            <person name="Hu Y."/>
            <person name="Wan P."/>
            <person name="Li L."/>
            <person name="Deng X."/>
            <person name="Kuang T."/>
            <person name="Xiang C."/>
            <person name="Zhu J.K."/>
            <person name="Oliver M.J."/>
            <person name="He Y."/>
        </authorList>
    </citation>
    <scope>NUCLEOTIDE SEQUENCE [LARGE SCALE GENOMIC DNA]</scope>
    <source>
        <strain evidence="3">cv. XS01</strain>
    </source>
</reference>
<dbReference type="GO" id="GO:0009570">
    <property type="term" value="C:chloroplast stroma"/>
    <property type="evidence" value="ECO:0007669"/>
    <property type="project" value="TreeGrafter"/>
</dbReference>
<sequence>MASSLGFTLAASNPFKTTRFTKPRTRAAKICCIGWDPEGILGSPQAGHISRLEFKRRLEKDAGAREAFERQIREEKDRRRSLRESRMIPDTTAELVEYLLDTEAQEIEFEIARLRLRLNDEFFSYLRLELGKLRFAVSKTQAIEDRVIELETLQKALEEGIEAYDRLQSELIRARQNLMQILTSKDVKATLLDLVERNEVNRALLTLLDQNIANAHQANQAQAAAYMEKLRGTMLKYITVR</sequence>
<organism evidence="2 3">
    <name type="scientific">Dorcoceras hygrometricum</name>
    <dbReference type="NCBI Taxonomy" id="472368"/>
    <lineage>
        <taxon>Eukaryota</taxon>
        <taxon>Viridiplantae</taxon>
        <taxon>Streptophyta</taxon>
        <taxon>Embryophyta</taxon>
        <taxon>Tracheophyta</taxon>
        <taxon>Spermatophyta</taxon>
        <taxon>Magnoliopsida</taxon>
        <taxon>eudicotyledons</taxon>
        <taxon>Gunneridae</taxon>
        <taxon>Pentapetalae</taxon>
        <taxon>asterids</taxon>
        <taxon>lamiids</taxon>
        <taxon>Lamiales</taxon>
        <taxon>Gesneriaceae</taxon>
        <taxon>Didymocarpoideae</taxon>
        <taxon>Trichosporeae</taxon>
        <taxon>Loxocarpinae</taxon>
        <taxon>Dorcoceras</taxon>
    </lineage>
</organism>
<dbReference type="EMBL" id="KQ999846">
    <property type="protein sequence ID" value="KZV40984.1"/>
    <property type="molecule type" value="Genomic_DNA"/>
</dbReference>
<keyword evidence="1" id="KW-0175">Coiled coil</keyword>
<dbReference type="AlphaFoldDB" id="A0A2Z7C255"/>